<evidence type="ECO:0000313" key="8">
    <source>
        <dbReference type="EMBL" id="GGM43622.1"/>
    </source>
</evidence>
<dbReference type="PANTHER" id="PTHR33885">
    <property type="entry name" value="PHAGE SHOCK PROTEIN C"/>
    <property type="match status" value="1"/>
</dbReference>
<sequence>MPARPVPGDAGDMFENTAKTAENAARTANEKVTQAGNMLREGMDKAGVRTFRRSRTDRMLGGVCGGAAKLFGIDAALVRILLVAATLLGFGTGAVLYLVCWVLVPEED</sequence>
<accession>A0A8J3CB98</accession>
<evidence type="ECO:0000256" key="4">
    <source>
        <dbReference type="ARBA" id="ARBA00022989"/>
    </source>
</evidence>
<proteinExistence type="predicted"/>
<dbReference type="EMBL" id="BMMK01000004">
    <property type="protein sequence ID" value="GGM43622.1"/>
    <property type="molecule type" value="Genomic_DNA"/>
</dbReference>
<gene>
    <name evidence="8" type="ORF">GCM10012275_13270</name>
</gene>
<comment type="subcellular location">
    <subcellularLocation>
        <location evidence="1">Cell membrane</location>
        <topology evidence="1">Single-pass membrane protein</topology>
    </subcellularLocation>
</comment>
<dbReference type="GO" id="GO:0005886">
    <property type="term" value="C:plasma membrane"/>
    <property type="evidence" value="ECO:0007669"/>
    <property type="project" value="UniProtKB-SubCell"/>
</dbReference>
<dbReference type="InterPro" id="IPR007168">
    <property type="entry name" value="Phageshock_PspC_N"/>
</dbReference>
<organism evidence="8 9">
    <name type="scientific">Longimycelium tulufanense</name>
    <dbReference type="NCBI Taxonomy" id="907463"/>
    <lineage>
        <taxon>Bacteria</taxon>
        <taxon>Bacillati</taxon>
        <taxon>Actinomycetota</taxon>
        <taxon>Actinomycetes</taxon>
        <taxon>Pseudonocardiales</taxon>
        <taxon>Pseudonocardiaceae</taxon>
        <taxon>Longimycelium</taxon>
    </lineage>
</organism>
<dbReference type="AlphaFoldDB" id="A0A8J3CB98"/>
<dbReference type="InterPro" id="IPR052027">
    <property type="entry name" value="PspC"/>
</dbReference>
<evidence type="ECO:0000313" key="9">
    <source>
        <dbReference type="Proteomes" id="UP000637578"/>
    </source>
</evidence>
<evidence type="ECO:0000256" key="1">
    <source>
        <dbReference type="ARBA" id="ARBA00004162"/>
    </source>
</evidence>
<dbReference type="Pfam" id="PF04024">
    <property type="entry name" value="PspC"/>
    <property type="match status" value="1"/>
</dbReference>
<keyword evidence="4 6" id="KW-1133">Transmembrane helix</keyword>
<evidence type="ECO:0000256" key="6">
    <source>
        <dbReference type="SAM" id="Phobius"/>
    </source>
</evidence>
<evidence type="ECO:0000256" key="2">
    <source>
        <dbReference type="ARBA" id="ARBA00022475"/>
    </source>
</evidence>
<protein>
    <recommendedName>
        <fullName evidence="7">Phage shock protein PspC N-terminal domain-containing protein</fullName>
    </recommendedName>
</protein>
<feature type="domain" description="Phage shock protein PspC N-terminal" evidence="7">
    <location>
        <begin position="50"/>
        <end position="107"/>
    </location>
</feature>
<feature type="transmembrane region" description="Helical" evidence="6">
    <location>
        <begin position="80"/>
        <end position="104"/>
    </location>
</feature>
<evidence type="ECO:0000259" key="7">
    <source>
        <dbReference type="Pfam" id="PF04024"/>
    </source>
</evidence>
<keyword evidence="2" id="KW-1003">Cell membrane</keyword>
<keyword evidence="5 6" id="KW-0472">Membrane</keyword>
<evidence type="ECO:0000256" key="3">
    <source>
        <dbReference type="ARBA" id="ARBA00022692"/>
    </source>
</evidence>
<keyword evidence="3 6" id="KW-0812">Transmembrane</keyword>
<keyword evidence="9" id="KW-1185">Reference proteome</keyword>
<evidence type="ECO:0000256" key="5">
    <source>
        <dbReference type="ARBA" id="ARBA00023136"/>
    </source>
</evidence>
<comment type="caution">
    <text evidence="8">The sequence shown here is derived from an EMBL/GenBank/DDBJ whole genome shotgun (WGS) entry which is preliminary data.</text>
</comment>
<reference evidence="8" key="1">
    <citation type="journal article" date="2014" name="Int. J. Syst. Evol. Microbiol.">
        <title>Complete genome sequence of Corynebacterium casei LMG S-19264T (=DSM 44701T), isolated from a smear-ripened cheese.</title>
        <authorList>
            <consortium name="US DOE Joint Genome Institute (JGI-PGF)"/>
            <person name="Walter F."/>
            <person name="Albersmeier A."/>
            <person name="Kalinowski J."/>
            <person name="Ruckert C."/>
        </authorList>
    </citation>
    <scope>NUCLEOTIDE SEQUENCE</scope>
    <source>
        <strain evidence="8">CGMCC 4.5737</strain>
    </source>
</reference>
<name>A0A8J3CB98_9PSEU</name>
<reference evidence="8" key="2">
    <citation type="submission" date="2020-09" db="EMBL/GenBank/DDBJ databases">
        <authorList>
            <person name="Sun Q."/>
            <person name="Zhou Y."/>
        </authorList>
    </citation>
    <scope>NUCLEOTIDE SEQUENCE</scope>
    <source>
        <strain evidence="8">CGMCC 4.5737</strain>
    </source>
</reference>
<dbReference type="PANTHER" id="PTHR33885:SF3">
    <property type="entry name" value="PHAGE SHOCK PROTEIN C"/>
    <property type="match status" value="1"/>
</dbReference>
<dbReference type="Proteomes" id="UP000637578">
    <property type="component" value="Unassembled WGS sequence"/>
</dbReference>